<dbReference type="AlphaFoldDB" id="A6HGE8"/>
<dbReference type="Proteomes" id="UP000234681">
    <property type="component" value="Chromosome 10"/>
</dbReference>
<sequence length="32" mass="3724">MATSLQCCWFLNHHLWVLLFLVLKHGVVVPCD</sequence>
<reference evidence="1 2" key="1">
    <citation type="submission" date="2005-07" db="EMBL/GenBank/DDBJ databases">
        <authorList>
            <person name="Mural R.J."/>
            <person name="Li P.W."/>
            <person name="Adams M.D."/>
            <person name="Amanatides P.G."/>
            <person name="Baden-Tillson H."/>
            <person name="Barnstead M."/>
            <person name="Chin S.H."/>
            <person name="Dew I."/>
            <person name="Evans C.A."/>
            <person name="Ferriera S."/>
            <person name="Flanigan M."/>
            <person name="Fosler C."/>
            <person name="Glodek A."/>
            <person name="Gu Z."/>
            <person name="Holt R.A."/>
            <person name="Jennings D."/>
            <person name="Kraft C.L."/>
            <person name="Lu F."/>
            <person name="Nguyen T."/>
            <person name="Nusskern D.R."/>
            <person name="Pfannkoch C.M."/>
            <person name="Sitter C."/>
            <person name="Sutton G.G."/>
            <person name="Venter J.C."/>
            <person name="Wang Z."/>
            <person name="Woodage T."/>
            <person name="Zheng X.H."/>
            <person name="Zhong F."/>
        </authorList>
    </citation>
    <scope>NUCLEOTIDE SEQUENCE [LARGE SCALE GENOMIC DNA]</scope>
    <source>
        <strain>BN</strain>
        <strain evidence="2">Sprague-Dawley</strain>
    </source>
</reference>
<proteinExistence type="predicted"/>
<dbReference type="EMBL" id="CH473948">
    <property type="protein sequence ID" value="EDM05103.1"/>
    <property type="molecule type" value="Genomic_DNA"/>
</dbReference>
<name>A6HGE8_RAT</name>
<accession>A6HGE8</accession>
<evidence type="ECO:0000313" key="2">
    <source>
        <dbReference type="Proteomes" id="UP000234681"/>
    </source>
</evidence>
<gene>
    <name evidence="1" type="ORF">rCG_33056</name>
</gene>
<protein>
    <submittedName>
        <fullName evidence="1">RCG33056</fullName>
    </submittedName>
</protein>
<organism evidence="1 2">
    <name type="scientific">Rattus norvegicus</name>
    <name type="common">Rat</name>
    <dbReference type="NCBI Taxonomy" id="10116"/>
    <lineage>
        <taxon>Eukaryota</taxon>
        <taxon>Metazoa</taxon>
        <taxon>Chordata</taxon>
        <taxon>Craniata</taxon>
        <taxon>Vertebrata</taxon>
        <taxon>Euteleostomi</taxon>
        <taxon>Mammalia</taxon>
        <taxon>Eutheria</taxon>
        <taxon>Euarchontoglires</taxon>
        <taxon>Glires</taxon>
        <taxon>Rodentia</taxon>
        <taxon>Myomorpha</taxon>
        <taxon>Muroidea</taxon>
        <taxon>Muridae</taxon>
        <taxon>Murinae</taxon>
        <taxon>Rattus</taxon>
    </lineage>
</organism>
<evidence type="ECO:0000313" key="1">
    <source>
        <dbReference type="EMBL" id="EDM05103.1"/>
    </source>
</evidence>